<proteinExistence type="predicted"/>
<evidence type="ECO:0000313" key="1">
    <source>
        <dbReference type="EMBL" id="ETO05224.1"/>
    </source>
</evidence>
<dbReference type="Proteomes" id="UP000023152">
    <property type="component" value="Unassembled WGS sequence"/>
</dbReference>
<evidence type="ECO:0000313" key="2">
    <source>
        <dbReference type="Proteomes" id="UP000023152"/>
    </source>
</evidence>
<reference evidence="1 2" key="1">
    <citation type="journal article" date="2013" name="Curr. Biol.">
        <title>The Genome of the Foraminiferan Reticulomyxa filosa.</title>
        <authorList>
            <person name="Glockner G."/>
            <person name="Hulsmann N."/>
            <person name="Schleicher M."/>
            <person name="Noegel A.A."/>
            <person name="Eichinger L."/>
            <person name="Gallinger C."/>
            <person name="Pawlowski J."/>
            <person name="Sierra R."/>
            <person name="Euteneuer U."/>
            <person name="Pillet L."/>
            <person name="Moustafa A."/>
            <person name="Platzer M."/>
            <person name="Groth M."/>
            <person name="Szafranski K."/>
            <person name="Schliwa M."/>
        </authorList>
    </citation>
    <scope>NUCLEOTIDE SEQUENCE [LARGE SCALE GENOMIC DNA]</scope>
</reference>
<keyword evidence="2" id="KW-1185">Reference proteome</keyword>
<name>X6LUB2_RETFI</name>
<gene>
    <name evidence="1" type="ORF">RFI_32172</name>
</gene>
<sequence length="354" mass="42335">MFQKITIQLFFSYFFILNELQLLFYFEIHQNMHYLSKHDFFGQKNKMSAVYSKTLKKEEKKVKVVTIETGINLQDYCKNEKCLAIKAKITVLILNLVRFHLIPTKYLIAMMNNDIINLVAELQKYLIKVVKSPSLKVSERSLEKSKLDYKDDFNQAFDQFYLIVSEDEKFFDRQSKTHHQFHIIKLYVPNYDIYNIRKHSVIENPKLMHLFYKLIRVWKTKDSSKKEELKYASDETLTKINDVICKWNTKISKFEKSEIEIDDSAQLKITQFTYEQKVKKKVIYVILYVCLDIGLDILLEEKQIITELDIDDSQDETKNMDVDKWQKYFNGDSVTRYVLRKVGDNKYQFLHKSC</sequence>
<comment type="caution">
    <text evidence="1">The sequence shown here is derived from an EMBL/GenBank/DDBJ whole genome shotgun (WGS) entry which is preliminary data.</text>
</comment>
<dbReference type="AlphaFoldDB" id="X6LUB2"/>
<organism evidence="1 2">
    <name type="scientific">Reticulomyxa filosa</name>
    <dbReference type="NCBI Taxonomy" id="46433"/>
    <lineage>
        <taxon>Eukaryota</taxon>
        <taxon>Sar</taxon>
        <taxon>Rhizaria</taxon>
        <taxon>Retaria</taxon>
        <taxon>Foraminifera</taxon>
        <taxon>Monothalamids</taxon>
        <taxon>Reticulomyxidae</taxon>
        <taxon>Reticulomyxa</taxon>
    </lineage>
</organism>
<protein>
    <submittedName>
        <fullName evidence="1">Uncharacterized protein</fullName>
    </submittedName>
</protein>
<dbReference type="EMBL" id="ASPP01028385">
    <property type="protein sequence ID" value="ETO05224.1"/>
    <property type="molecule type" value="Genomic_DNA"/>
</dbReference>
<accession>X6LUB2</accession>